<dbReference type="EMBL" id="KV425928">
    <property type="protein sequence ID" value="KZV97612.1"/>
    <property type="molecule type" value="Genomic_DNA"/>
</dbReference>
<accession>A0A165LAU6</accession>
<proteinExistence type="predicted"/>
<protein>
    <submittedName>
        <fullName evidence="1">Uncharacterized protein</fullName>
    </submittedName>
</protein>
<reference evidence="1 2" key="1">
    <citation type="journal article" date="2016" name="Mol. Biol. Evol.">
        <title>Comparative Genomics of Early-Diverging Mushroom-Forming Fungi Provides Insights into the Origins of Lignocellulose Decay Capabilities.</title>
        <authorList>
            <person name="Nagy L.G."/>
            <person name="Riley R."/>
            <person name="Tritt A."/>
            <person name="Adam C."/>
            <person name="Daum C."/>
            <person name="Floudas D."/>
            <person name="Sun H."/>
            <person name="Yadav J.S."/>
            <person name="Pangilinan J."/>
            <person name="Larsson K.H."/>
            <person name="Matsuura K."/>
            <person name="Barry K."/>
            <person name="Labutti K."/>
            <person name="Kuo R."/>
            <person name="Ohm R.A."/>
            <person name="Bhattacharya S.S."/>
            <person name="Shirouzu T."/>
            <person name="Yoshinaga Y."/>
            <person name="Martin F.M."/>
            <person name="Grigoriev I.V."/>
            <person name="Hibbett D.S."/>
        </authorList>
    </citation>
    <scope>NUCLEOTIDE SEQUENCE [LARGE SCALE GENOMIC DNA]</scope>
    <source>
        <strain evidence="1 2">HHB12029</strain>
    </source>
</reference>
<gene>
    <name evidence="1" type="ORF">EXIGLDRAFT_832744</name>
</gene>
<dbReference type="Proteomes" id="UP000077266">
    <property type="component" value="Unassembled WGS sequence"/>
</dbReference>
<dbReference type="AlphaFoldDB" id="A0A165LAU6"/>
<dbReference type="PANTHER" id="PTHR38926">
    <property type="entry name" value="F-BOX DOMAIN CONTAINING PROTEIN, EXPRESSED"/>
    <property type="match status" value="1"/>
</dbReference>
<evidence type="ECO:0000313" key="1">
    <source>
        <dbReference type="EMBL" id="KZV97612.1"/>
    </source>
</evidence>
<dbReference type="OrthoDB" id="3365698at2759"/>
<keyword evidence="2" id="KW-1185">Reference proteome</keyword>
<sequence>MLPVEILGDVLGRVQAAMRKEWSDSNPLASPIKASLVCTHWRAVTLTTPLLWSVITCRRYCPPDLLSSFLRRTRNVALSLYYLDKSCSYVISEYLHRIRVFCVENMEDVRLSVALGRPAPLLERLELQECTERFPFGFLGDHVPNSRTLVLPRQSLRQGVQYPALRQVTAVDVRLSDPDILPVLFEQCPQVTTIVEVASTHASHQDLIPNRIQALHAVDYRDSQASLSVLLGMLAHRNIATISLYAPQPHTVATALEGLHVISYFRVSWNMAPYSYRQRWWIELVDERGHVRTFHFDDMDPAWDLACRLKTDFAVSWSLRSFSIALPGGLHQELPTLTYNLRAVESISIGIASADDLDVPHFITDCPAIRHVRVTALLNPIRLSAVALAEFMRELMERIGQRPLAVLRLDNVTLEVTPESADGLSLLTTLVQTVVKTNEAWESAAVLSVL</sequence>
<organism evidence="1 2">
    <name type="scientific">Exidia glandulosa HHB12029</name>
    <dbReference type="NCBI Taxonomy" id="1314781"/>
    <lineage>
        <taxon>Eukaryota</taxon>
        <taxon>Fungi</taxon>
        <taxon>Dikarya</taxon>
        <taxon>Basidiomycota</taxon>
        <taxon>Agaricomycotina</taxon>
        <taxon>Agaricomycetes</taxon>
        <taxon>Auriculariales</taxon>
        <taxon>Exidiaceae</taxon>
        <taxon>Exidia</taxon>
    </lineage>
</organism>
<dbReference type="InParanoid" id="A0A165LAU6"/>
<evidence type="ECO:0000313" key="2">
    <source>
        <dbReference type="Proteomes" id="UP000077266"/>
    </source>
</evidence>
<name>A0A165LAU6_EXIGL</name>
<dbReference type="PANTHER" id="PTHR38926:SF5">
    <property type="entry name" value="F-BOX AND LEUCINE-RICH REPEAT PROTEIN 6"/>
    <property type="match status" value="1"/>
</dbReference>